<reference evidence="6" key="3">
    <citation type="submission" date="2015-04" db="UniProtKB">
        <authorList>
            <consortium name="EnsemblPlants"/>
        </authorList>
    </citation>
    <scope>IDENTIFICATION</scope>
</reference>
<evidence type="ECO:0000256" key="4">
    <source>
        <dbReference type="RuleBase" id="RU000411"/>
    </source>
</evidence>
<dbReference type="SUPFAM" id="SSF56574">
    <property type="entry name" value="Serpins"/>
    <property type="match status" value="1"/>
</dbReference>
<keyword evidence="7" id="KW-1185">Reference proteome</keyword>
<dbReference type="Gene3D" id="2.30.39.10">
    <property type="entry name" value="Alpha-1-antitrypsin, domain 1"/>
    <property type="match status" value="1"/>
</dbReference>
<accession>A0A0D9XQK8</accession>
<proteinExistence type="inferred from homology"/>
<dbReference type="InterPro" id="IPR036186">
    <property type="entry name" value="Serpin_sf"/>
</dbReference>
<dbReference type="SMART" id="SM00093">
    <property type="entry name" value="SERPIN"/>
    <property type="match status" value="1"/>
</dbReference>
<dbReference type="GO" id="GO:0005615">
    <property type="term" value="C:extracellular space"/>
    <property type="evidence" value="ECO:0007669"/>
    <property type="project" value="InterPro"/>
</dbReference>
<reference evidence="7" key="2">
    <citation type="submission" date="2013-12" db="EMBL/GenBank/DDBJ databases">
        <authorList>
            <person name="Yu Y."/>
            <person name="Lee S."/>
            <person name="de Baynast K."/>
            <person name="Wissotski M."/>
            <person name="Liu L."/>
            <person name="Talag J."/>
            <person name="Goicoechea J."/>
            <person name="Angelova A."/>
            <person name="Jetty R."/>
            <person name="Kudrna D."/>
            <person name="Golser W."/>
            <person name="Rivera L."/>
            <person name="Zhang J."/>
            <person name="Wing R."/>
        </authorList>
    </citation>
    <scope>NUCLEOTIDE SEQUENCE</scope>
</reference>
<evidence type="ECO:0000313" key="6">
    <source>
        <dbReference type="EnsemblPlants" id="LPERR11G06760.3"/>
    </source>
</evidence>
<comment type="function">
    <text evidence="3">Probable serine protease inhibitor.</text>
</comment>
<dbReference type="Gene3D" id="6.20.40.10">
    <property type="match status" value="1"/>
</dbReference>
<dbReference type="FunFam" id="2.10.310.10:FF:000001">
    <property type="entry name" value="Serpin family A member 1"/>
    <property type="match status" value="1"/>
</dbReference>
<dbReference type="EnsemblPlants" id="LPERR11G06760.3">
    <property type="protein sequence ID" value="LPERR11G06760.3"/>
    <property type="gene ID" value="LPERR11G06760"/>
</dbReference>
<dbReference type="Pfam" id="PF00079">
    <property type="entry name" value="Serpin"/>
    <property type="match status" value="1"/>
</dbReference>
<dbReference type="HOGENOM" id="CLU_023330_6_1_1"/>
<evidence type="ECO:0000256" key="2">
    <source>
        <dbReference type="ARBA" id="ARBA00022900"/>
    </source>
</evidence>
<evidence type="ECO:0000313" key="7">
    <source>
        <dbReference type="Proteomes" id="UP000032180"/>
    </source>
</evidence>
<dbReference type="PANTHER" id="PTHR11461:SF209">
    <property type="entry name" value="SERPIN-Z8-RELATED"/>
    <property type="match status" value="1"/>
</dbReference>
<keyword evidence="2" id="KW-0722">Serine protease inhibitor</keyword>
<comment type="similarity">
    <text evidence="4">Belongs to the serpin family.</text>
</comment>
<evidence type="ECO:0000256" key="1">
    <source>
        <dbReference type="ARBA" id="ARBA00022690"/>
    </source>
</evidence>
<keyword evidence="1" id="KW-0646">Protease inhibitor</keyword>
<dbReference type="InterPro" id="IPR000215">
    <property type="entry name" value="Serpin_fam"/>
</dbReference>
<evidence type="ECO:0000256" key="3">
    <source>
        <dbReference type="ARBA" id="ARBA00049586"/>
    </source>
</evidence>
<dbReference type="Gene3D" id="2.10.310.10">
    <property type="entry name" value="Serpins superfamily"/>
    <property type="match status" value="1"/>
</dbReference>
<protein>
    <recommendedName>
        <fullName evidence="5">Serpin domain-containing protein</fullName>
    </recommendedName>
</protein>
<sequence>MSTENLIDTILSPGSVTPSTSLVKNTKKHKFHRLDGGEVDADFMRSDEDQYIAVHDGFKVLKISYARAAPTDHAEPAPNYASSSSPTSTTAWQALMSAAGGEGFLREHTPDQRVEVGEFRIPKFRLSFGNSIKSVLEGLGVKAMFDPSRAELPDVLEKDNSGDLPLCASDVIYKAVIEVEEEGTVAAAATVLILDGSSLYAPPRVDFVADHPFAFFIVEESSGAVLFAGHVVDPTTS</sequence>
<dbReference type="Gramene" id="LPERR11G06760.3">
    <property type="protein sequence ID" value="LPERR11G06760.3"/>
    <property type="gene ID" value="LPERR11G06760"/>
</dbReference>
<organism evidence="6 7">
    <name type="scientific">Leersia perrieri</name>
    <dbReference type="NCBI Taxonomy" id="77586"/>
    <lineage>
        <taxon>Eukaryota</taxon>
        <taxon>Viridiplantae</taxon>
        <taxon>Streptophyta</taxon>
        <taxon>Embryophyta</taxon>
        <taxon>Tracheophyta</taxon>
        <taxon>Spermatophyta</taxon>
        <taxon>Magnoliopsida</taxon>
        <taxon>Liliopsida</taxon>
        <taxon>Poales</taxon>
        <taxon>Poaceae</taxon>
        <taxon>BOP clade</taxon>
        <taxon>Oryzoideae</taxon>
        <taxon>Oryzeae</taxon>
        <taxon>Oryzinae</taxon>
        <taxon>Leersia</taxon>
    </lineage>
</organism>
<dbReference type="GO" id="GO:0004867">
    <property type="term" value="F:serine-type endopeptidase inhibitor activity"/>
    <property type="evidence" value="ECO:0007669"/>
    <property type="project" value="UniProtKB-KW"/>
</dbReference>
<reference evidence="6 7" key="1">
    <citation type="submission" date="2012-08" db="EMBL/GenBank/DDBJ databases">
        <title>Oryza genome evolution.</title>
        <authorList>
            <person name="Wing R.A."/>
        </authorList>
    </citation>
    <scope>NUCLEOTIDE SEQUENCE</scope>
</reference>
<dbReference type="InterPro" id="IPR023796">
    <property type="entry name" value="Serpin_dom"/>
</dbReference>
<name>A0A0D9XQK8_9ORYZ</name>
<dbReference type="PANTHER" id="PTHR11461">
    <property type="entry name" value="SERINE PROTEASE INHIBITOR, SERPIN"/>
    <property type="match status" value="1"/>
</dbReference>
<dbReference type="Proteomes" id="UP000032180">
    <property type="component" value="Chromosome 11"/>
</dbReference>
<dbReference type="InterPro" id="IPR042185">
    <property type="entry name" value="Serpin_sf_2"/>
</dbReference>
<feature type="domain" description="Serpin" evidence="5">
    <location>
        <begin position="1"/>
        <end position="234"/>
    </location>
</feature>
<evidence type="ECO:0000259" key="5">
    <source>
        <dbReference type="SMART" id="SM00093"/>
    </source>
</evidence>
<dbReference type="AlphaFoldDB" id="A0A0D9XQK8"/>